<dbReference type="EMBL" id="GL349434">
    <property type="protein sequence ID" value="KNC48809.1"/>
    <property type="molecule type" value="Genomic_DNA"/>
</dbReference>
<feature type="transmembrane region" description="Helical" evidence="1">
    <location>
        <begin position="771"/>
        <end position="794"/>
    </location>
</feature>
<accession>A0A0L0D8Y9</accession>
<evidence type="ECO:0000259" key="2">
    <source>
        <dbReference type="PROSITE" id="PS01248"/>
    </source>
</evidence>
<dbReference type="InterPro" id="IPR002049">
    <property type="entry name" value="LE_dom"/>
</dbReference>
<feature type="domain" description="Laminin EGF-like" evidence="2">
    <location>
        <begin position="346"/>
        <end position="374"/>
    </location>
</feature>
<dbReference type="RefSeq" id="XP_013762860.1">
    <property type="nucleotide sequence ID" value="XM_013907406.1"/>
</dbReference>
<name>A0A0L0D8Y9_THETB</name>
<dbReference type="STRING" id="461836.A0A0L0D8Y9"/>
<keyword evidence="1" id="KW-0812">Transmembrane</keyword>
<gene>
    <name evidence="3" type="ORF">AMSG_00589</name>
</gene>
<dbReference type="Proteomes" id="UP000054408">
    <property type="component" value="Unassembled WGS sequence"/>
</dbReference>
<feature type="transmembrane region" description="Helical" evidence="1">
    <location>
        <begin position="585"/>
        <end position="606"/>
    </location>
</feature>
<proteinExistence type="predicted"/>
<keyword evidence="1" id="KW-0472">Membrane</keyword>
<organism evidence="3 4">
    <name type="scientific">Thecamonas trahens ATCC 50062</name>
    <dbReference type="NCBI Taxonomy" id="461836"/>
    <lineage>
        <taxon>Eukaryota</taxon>
        <taxon>Apusozoa</taxon>
        <taxon>Apusomonadida</taxon>
        <taxon>Apusomonadidae</taxon>
        <taxon>Thecamonas</taxon>
    </lineage>
</organism>
<dbReference type="OrthoDB" id="286301at2759"/>
<evidence type="ECO:0000313" key="3">
    <source>
        <dbReference type="EMBL" id="KNC48809.1"/>
    </source>
</evidence>
<dbReference type="Gene3D" id="2.10.50.10">
    <property type="entry name" value="Tumor Necrosis Factor Receptor, subunit A, domain 2"/>
    <property type="match status" value="6"/>
</dbReference>
<dbReference type="PROSITE" id="PS01248">
    <property type="entry name" value="EGF_LAM_1"/>
    <property type="match status" value="1"/>
</dbReference>
<reference evidence="3 4" key="1">
    <citation type="submission" date="2010-05" db="EMBL/GenBank/DDBJ databases">
        <title>The Genome Sequence of Thecamonas trahens ATCC 50062.</title>
        <authorList>
            <consortium name="The Broad Institute Genome Sequencing Platform"/>
            <person name="Russ C."/>
            <person name="Cuomo C."/>
            <person name="Shea T."/>
            <person name="Young S.K."/>
            <person name="Zeng Q."/>
            <person name="Koehrsen M."/>
            <person name="Haas B."/>
            <person name="Borodovsky M."/>
            <person name="Guigo R."/>
            <person name="Alvarado L."/>
            <person name="Berlin A."/>
            <person name="Bochicchio J."/>
            <person name="Borenstein D."/>
            <person name="Chapman S."/>
            <person name="Chen Z."/>
            <person name="Freedman E."/>
            <person name="Gellesch M."/>
            <person name="Goldberg J."/>
            <person name="Griggs A."/>
            <person name="Gujja S."/>
            <person name="Heilman E."/>
            <person name="Heiman D."/>
            <person name="Hepburn T."/>
            <person name="Howarth C."/>
            <person name="Jen D."/>
            <person name="Larson L."/>
            <person name="Mehta T."/>
            <person name="Park D."/>
            <person name="Pearson M."/>
            <person name="Roberts A."/>
            <person name="Saif S."/>
            <person name="Shenoy N."/>
            <person name="Sisk P."/>
            <person name="Stolte C."/>
            <person name="Sykes S."/>
            <person name="Thomson T."/>
            <person name="Walk T."/>
            <person name="White J."/>
            <person name="Yandava C."/>
            <person name="Burger G."/>
            <person name="Gray M.W."/>
            <person name="Holland P.W.H."/>
            <person name="King N."/>
            <person name="Lang F.B.F."/>
            <person name="Roger A.J."/>
            <person name="Ruiz-Trillo I."/>
            <person name="Lander E."/>
            <person name="Nusbaum C."/>
        </authorList>
    </citation>
    <scope>NUCLEOTIDE SEQUENCE [LARGE SCALE GENOMIC DNA]</scope>
    <source>
        <strain evidence="3 4">ATCC 50062</strain>
    </source>
</reference>
<dbReference type="Pfam" id="PF07699">
    <property type="entry name" value="Ephrin_rec_like"/>
    <property type="match status" value="6"/>
</dbReference>
<keyword evidence="4" id="KW-1185">Reference proteome</keyword>
<dbReference type="SUPFAM" id="SSF57184">
    <property type="entry name" value="Growth factor receptor domain"/>
    <property type="match status" value="2"/>
</dbReference>
<dbReference type="eggNOG" id="KOG1217">
    <property type="taxonomic scope" value="Eukaryota"/>
</dbReference>
<dbReference type="OMA" id="QVNNCQQ"/>
<feature type="transmembrane region" description="Helical" evidence="1">
    <location>
        <begin position="613"/>
        <end position="633"/>
    </location>
</feature>
<keyword evidence="1" id="KW-1133">Transmembrane helix</keyword>
<protein>
    <recommendedName>
        <fullName evidence="2">Laminin EGF-like domain-containing protein</fullName>
    </recommendedName>
</protein>
<dbReference type="GeneID" id="25560389"/>
<dbReference type="InterPro" id="IPR011641">
    <property type="entry name" value="Tyr-kin_ephrin_A/B_rcpt-like"/>
</dbReference>
<sequence length="1143" mass="118618">MPATSLYLSSLTPGTEYLFTFVTDADENADPIVGDVSFTTPCPDPGTGRLNNVDGCQLCPRGAYSPANTAECTACVAGTTTTAPGATSVVDCICDVGAGWRDDGNGEGECMLCAADSFKDAIGDAPCEACGANSTTLSAIGATLPSSCLCQPGFEALPLPPPPPPPPLPAPAPSPALVCSLCPPGTYRSGFSSSEPCVACPGSSLTIAPGSKSVSDCLCPPGTFGSPFNCTQCPVGTYSAEHGVTASCVACPTGSTTAASGSLNATACSVCEAGYFGPNCDPCPGCVFGCDDGERGTGACSCGADTGLLQPGCTTCSSSWFGAACNQTCTCVNGVCDSGFTGTGACLECDFGFAGADCSSCAQGFDPASLCSACAAGHDKAPGLSPCLPCRPGTYQQTPGSGLDCIPCPSGFFQTGSGAHYCDICPAGTFSVSPRTAACTGCGPGRSSSPGSTALADCSDCPIGSYKADAGAGECLACPGTSTTAVAGASSVALCGCVPGEGYDAVSESCAPCDAAAGEVSIELDQSACTPCAVCAGGGTPPQAAPGYYPGACLRGHTGFRCGTCASGFYKDADSGHCKDCPRNIVAVFVVLFTCAAIGCVVLVRIARSAHGYFTAASIGFNFLQVISVLASFPRLRLPGSLKQLFRVLSAVNIDLQLFRPECMVSDSKAAYHIIWAIKVSTPAIMLIIFVAAWGCVWSWAKCRGTMPAEKLQSWKYAFTNASVTMMFILYLMVSNTALEIFPCTRLPDGQYVMDREPSVVCYSSTWFRQLAASLAVLICYSLAMPLVVGTVLFRRRENLWKRKNQAKYGLLFARYRPAFFLFELAILGRKFGVIFGKVLFAHSVVWQVVFALLVVALSLGLQLRLRPYSTIRINRLETLMLVAAEVVLALAVAFAVANGTFSFGTICLLATGVFLAVGLAVIVLAVAVTLELRKTFRLKKRGIVGKFAIDKVDVLPAFFGAELGIRVVGHEQAPAAITLRLTTENAVGIAAQTALEKEFVRKSELNRSWQSYLAWLRPASRDAAGAQPPVYQGVTSVGHEHELVLRCETNGYYTVVLAAVPAVPAPRPPLPPATRARRAWEKLVALVDGSAFELAMAPDMVRLIMAQGAERLISMRLTMSPEWSAAESVVGAGASTSAKVEL</sequence>
<dbReference type="InterPro" id="IPR009030">
    <property type="entry name" value="Growth_fac_rcpt_cys_sf"/>
</dbReference>
<dbReference type="PANTHER" id="PTHR11319:SF35">
    <property type="entry name" value="OUTER MEMBRANE PROTEIN PMPC-RELATED"/>
    <property type="match status" value="1"/>
</dbReference>
<dbReference type="AlphaFoldDB" id="A0A0L0D8Y9"/>
<feature type="transmembrane region" description="Helical" evidence="1">
    <location>
        <begin position="845"/>
        <end position="865"/>
    </location>
</feature>
<feature type="transmembrane region" description="Helical" evidence="1">
    <location>
        <begin position="877"/>
        <end position="898"/>
    </location>
</feature>
<evidence type="ECO:0000256" key="1">
    <source>
        <dbReference type="SAM" id="Phobius"/>
    </source>
</evidence>
<feature type="transmembrane region" description="Helical" evidence="1">
    <location>
        <begin position="815"/>
        <end position="833"/>
    </location>
</feature>
<feature type="transmembrane region" description="Helical" evidence="1">
    <location>
        <begin position="904"/>
        <end position="931"/>
    </location>
</feature>
<evidence type="ECO:0000313" key="4">
    <source>
        <dbReference type="Proteomes" id="UP000054408"/>
    </source>
</evidence>
<feature type="transmembrane region" description="Helical" evidence="1">
    <location>
        <begin position="717"/>
        <end position="734"/>
    </location>
</feature>
<dbReference type="PANTHER" id="PTHR11319">
    <property type="entry name" value="G PROTEIN-COUPLED RECEPTOR-RELATED"/>
    <property type="match status" value="1"/>
</dbReference>
<feature type="transmembrane region" description="Helical" evidence="1">
    <location>
        <begin position="674"/>
        <end position="697"/>
    </location>
</feature>
<dbReference type="SMART" id="SM01411">
    <property type="entry name" value="Ephrin_rec_like"/>
    <property type="match status" value="8"/>
</dbReference>